<reference evidence="1" key="1">
    <citation type="journal article" date="2015" name="Nature">
        <title>Complex archaea that bridge the gap between prokaryotes and eukaryotes.</title>
        <authorList>
            <person name="Spang A."/>
            <person name="Saw J.H."/>
            <person name="Jorgensen S.L."/>
            <person name="Zaremba-Niedzwiedzka K."/>
            <person name="Martijn J."/>
            <person name="Lind A.E."/>
            <person name="van Eijk R."/>
            <person name="Schleper C."/>
            <person name="Guy L."/>
            <person name="Ettema T.J."/>
        </authorList>
    </citation>
    <scope>NUCLEOTIDE SEQUENCE</scope>
</reference>
<name>A0A0F9CLC4_9ZZZZ</name>
<evidence type="ECO:0000313" key="1">
    <source>
        <dbReference type="EMBL" id="KKL50148.1"/>
    </source>
</evidence>
<organism evidence="1">
    <name type="scientific">marine sediment metagenome</name>
    <dbReference type="NCBI Taxonomy" id="412755"/>
    <lineage>
        <taxon>unclassified sequences</taxon>
        <taxon>metagenomes</taxon>
        <taxon>ecological metagenomes</taxon>
    </lineage>
</organism>
<dbReference type="AlphaFoldDB" id="A0A0F9CLC4"/>
<proteinExistence type="predicted"/>
<accession>A0A0F9CLC4</accession>
<sequence length="105" mass="11479">MVPLMLRAPLSVSDFISECSGYPIGECRRKDISKASIQSGDSQAVVCCLYHAYKASDAQLATEILSYATPAVQKISIGAVKSTFPAAATFLSQFEPKVPWYKNWK</sequence>
<feature type="non-terminal residue" evidence="1">
    <location>
        <position position="105"/>
    </location>
</feature>
<gene>
    <name evidence="1" type="ORF">LCGC14_2308380</name>
</gene>
<protein>
    <submittedName>
        <fullName evidence="1">Uncharacterized protein</fullName>
    </submittedName>
</protein>
<dbReference type="EMBL" id="LAZR01032705">
    <property type="protein sequence ID" value="KKL50148.1"/>
    <property type="molecule type" value="Genomic_DNA"/>
</dbReference>
<comment type="caution">
    <text evidence="1">The sequence shown here is derived from an EMBL/GenBank/DDBJ whole genome shotgun (WGS) entry which is preliminary data.</text>
</comment>